<dbReference type="SUPFAM" id="SSF81901">
    <property type="entry name" value="HCP-like"/>
    <property type="match status" value="1"/>
</dbReference>
<name>A0AAD4HM24_9AGAM</name>
<keyword evidence="3" id="KW-1185">Reference proteome</keyword>
<proteinExistence type="predicted"/>
<dbReference type="GeneID" id="64663767"/>
<accession>A0AAD4HM24</accession>
<sequence length="1030" mass="114746">MTNTEDDVTSARDYTVIGDELYALFRDQGDLQALQLAIGHYNAALTEDVLDSQCSRSDQLLKLGTALSRRFDLVGDTADLDVAIDCHSVAIELQTPDSLDVPIMHVKHAQMLMKRFALHVNQSDIDLAIEQYACISNQTDPAHEAWLVALADALVTRFSHWGDSTSMPPTHSLTSVLGNLSLAHFFRYQQEGDAPDLTSSIAYSTEALEKIFSEDQNRSVLLNNLANGLLLRFKKLGGTDDLEQAIKSYGSVIELCPPGHKGRLHALSNLASAIMTRYELQASLVDLEISLSYFLEALDICPKNHPDRPILLGNLATTLRKRFQHTGDIIDLETSIENHYEALHALSPSHPHRSDTLCSLGNALQSRFAFQGDPGDLVAAVDRYSEALHLRPPSYPERADLLNNIANVAFNLFNEQRNPRNLDLSIENYSEALQFSPEGFRRSLLLHNLASSLTTRFIYRNDAKDLDRALELGASALELRERGHEYRLSSHVMLANAKGLKYELEEYSRIHLHAYSKAPQSTNNLEEAFRYFRSASTHISGGSLPKFRVALLWVKEAEVHKHPSALDAHQIALNMFDRHVTTKPSVESRHRIVREYAPSLAVDAVSCALRLGLATLAVEMLEHGRGILWTYLARFRTPLDDLQNAGEHGCQLAPEFVRLSSLLEDAACGAVTEEGLQHYRSLLREWDGVVDQIRLVDGFGDFLLAQSFSKLKKAAKNGPVIITNASQYSCDAVIIHHEHDPIHIPLPDINTSDILRLSEQFRYFATNRGRGRSAERELTELLRQTWDTVVFPVVKTLESSLHLPQGSRIWWYPTGRFNSIPLHAAAPFRRGEKGLPNYYISSYTPTLSALLRCQKPRHVSNDKTPPRILAVGQAAPTGGFAKLGTVDEELDSLQSILPPVMSMTRLTGESATRSESLRAIHSSPWVHLACHGKQDVTRPLKSCFAMSDGPLALLDIVRAPSDPAEFAFLSACHTAAGDNKAPTKLCISLLRCSLLALEELLELCGLWMTPSWSIWSRRFTKPSSKDHQTD</sequence>
<dbReference type="Pfam" id="PF12770">
    <property type="entry name" value="CHAT"/>
    <property type="match status" value="1"/>
</dbReference>
<feature type="domain" description="CHAT" evidence="1">
    <location>
        <begin position="780"/>
        <end position="980"/>
    </location>
</feature>
<dbReference type="EMBL" id="JABBWK010000023">
    <property type="protein sequence ID" value="KAG1901166.1"/>
    <property type="molecule type" value="Genomic_DNA"/>
</dbReference>
<dbReference type="Gene3D" id="1.25.40.10">
    <property type="entry name" value="Tetratricopeptide repeat domain"/>
    <property type="match status" value="2"/>
</dbReference>
<reference evidence="2" key="1">
    <citation type="journal article" date="2020" name="New Phytol.">
        <title>Comparative genomics reveals dynamic genome evolution in host specialist ectomycorrhizal fungi.</title>
        <authorList>
            <person name="Lofgren L.A."/>
            <person name="Nguyen N.H."/>
            <person name="Vilgalys R."/>
            <person name="Ruytinx J."/>
            <person name="Liao H.L."/>
            <person name="Branco S."/>
            <person name="Kuo A."/>
            <person name="LaButti K."/>
            <person name="Lipzen A."/>
            <person name="Andreopoulos W."/>
            <person name="Pangilinan J."/>
            <person name="Riley R."/>
            <person name="Hundley H."/>
            <person name="Na H."/>
            <person name="Barry K."/>
            <person name="Grigoriev I.V."/>
            <person name="Stajich J.E."/>
            <person name="Kennedy P.G."/>
        </authorList>
    </citation>
    <scope>NUCLEOTIDE SEQUENCE</scope>
    <source>
        <strain evidence="2">FC203</strain>
    </source>
</reference>
<dbReference type="Proteomes" id="UP001195769">
    <property type="component" value="Unassembled WGS sequence"/>
</dbReference>
<dbReference type="InterPro" id="IPR024983">
    <property type="entry name" value="CHAT_dom"/>
</dbReference>
<protein>
    <submittedName>
        <fullName evidence="2">CHAT domain-containing protein</fullName>
    </submittedName>
</protein>
<evidence type="ECO:0000313" key="3">
    <source>
        <dbReference type="Proteomes" id="UP001195769"/>
    </source>
</evidence>
<dbReference type="InterPro" id="IPR011990">
    <property type="entry name" value="TPR-like_helical_dom_sf"/>
</dbReference>
<evidence type="ECO:0000313" key="2">
    <source>
        <dbReference type="EMBL" id="KAG1901166.1"/>
    </source>
</evidence>
<dbReference type="AlphaFoldDB" id="A0AAD4HM24"/>
<comment type="caution">
    <text evidence="2">The sequence shown here is derived from an EMBL/GenBank/DDBJ whole genome shotgun (WGS) entry which is preliminary data.</text>
</comment>
<evidence type="ECO:0000259" key="1">
    <source>
        <dbReference type="Pfam" id="PF12770"/>
    </source>
</evidence>
<gene>
    <name evidence="2" type="ORF">F5891DRAFT_1223803</name>
</gene>
<organism evidence="2 3">
    <name type="scientific">Suillus fuscotomentosus</name>
    <dbReference type="NCBI Taxonomy" id="1912939"/>
    <lineage>
        <taxon>Eukaryota</taxon>
        <taxon>Fungi</taxon>
        <taxon>Dikarya</taxon>
        <taxon>Basidiomycota</taxon>
        <taxon>Agaricomycotina</taxon>
        <taxon>Agaricomycetes</taxon>
        <taxon>Agaricomycetidae</taxon>
        <taxon>Boletales</taxon>
        <taxon>Suillineae</taxon>
        <taxon>Suillaceae</taxon>
        <taxon>Suillus</taxon>
    </lineage>
</organism>
<dbReference type="RefSeq" id="XP_041226741.1">
    <property type="nucleotide sequence ID" value="XM_041369469.1"/>
</dbReference>